<dbReference type="Pfam" id="PF04932">
    <property type="entry name" value="Wzy_C"/>
    <property type="match status" value="1"/>
</dbReference>
<keyword evidence="3 5" id="KW-1133">Transmembrane helix</keyword>
<name>A0A2M6XBU7_9BACT</name>
<feature type="transmembrane region" description="Helical" evidence="5">
    <location>
        <begin position="182"/>
        <end position="201"/>
    </location>
</feature>
<proteinExistence type="predicted"/>
<organism evidence="7 8">
    <name type="scientific">Candidatus Shapirobacteria bacterium CG08_land_8_20_14_0_20_39_18</name>
    <dbReference type="NCBI Taxonomy" id="1974883"/>
    <lineage>
        <taxon>Bacteria</taxon>
        <taxon>Candidatus Shapironibacteriota</taxon>
    </lineage>
</organism>
<evidence type="ECO:0000313" key="8">
    <source>
        <dbReference type="Proteomes" id="UP000228996"/>
    </source>
</evidence>
<comment type="subcellular location">
    <subcellularLocation>
        <location evidence="1">Membrane</location>
        <topology evidence="1">Multi-pass membrane protein</topology>
    </subcellularLocation>
</comment>
<feature type="transmembrane region" description="Helical" evidence="5">
    <location>
        <begin position="141"/>
        <end position="162"/>
    </location>
</feature>
<feature type="domain" description="O-antigen ligase-related" evidence="6">
    <location>
        <begin position="219"/>
        <end position="356"/>
    </location>
</feature>
<gene>
    <name evidence="7" type="ORF">COT44_04555</name>
</gene>
<keyword evidence="4 5" id="KW-0472">Membrane</keyword>
<dbReference type="PANTHER" id="PTHR37422">
    <property type="entry name" value="TEICHURONIC ACID BIOSYNTHESIS PROTEIN TUAE"/>
    <property type="match status" value="1"/>
</dbReference>
<feature type="transmembrane region" description="Helical" evidence="5">
    <location>
        <begin position="51"/>
        <end position="69"/>
    </location>
</feature>
<reference evidence="8" key="1">
    <citation type="submission" date="2017-09" db="EMBL/GenBank/DDBJ databases">
        <title>Depth-based differentiation of microbial function through sediment-hosted aquifers and enrichment of novel symbionts in the deep terrestrial subsurface.</title>
        <authorList>
            <person name="Probst A.J."/>
            <person name="Ladd B."/>
            <person name="Jarett J.K."/>
            <person name="Geller-Mcgrath D.E."/>
            <person name="Sieber C.M.K."/>
            <person name="Emerson J.B."/>
            <person name="Anantharaman K."/>
            <person name="Thomas B.C."/>
            <person name="Malmstrom R."/>
            <person name="Stieglmeier M."/>
            <person name="Klingl A."/>
            <person name="Woyke T."/>
            <person name="Ryan C.M."/>
            <person name="Banfield J.F."/>
        </authorList>
    </citation>
    <scope>NUCLEOTIDE SEQUENCE [LARGE SCALE GENOMIC DNA]</scope>
</reference>
<keyword evidence="2 5" id="KW-0812">Transmembrane</keyword>
<evidence type="ECO:0000256" key="1">
    <source>
        <dbReference type="ARBA" id="ARBA00004141"/>
    </source>
</evidence>
<dbReference type="Proteomes" id="UP000228996">
    <property type="component" value="Unassembled WGS sequence"/>
</dbReference>
<dbReference type="InterPro" id="IPR007016">
    <property type="entry name" value="O-antigen_ligase-rel_domated"/>
</dbReference>
<evidence type="ECO:0000313" key="7">
    <source>
        <dbReference type="EMBL" id="PIU03137.1"/>
    </source>
</evidence>
<evidence type="ECO:0000256" key="2">
    <source>
        <dbReference type="ARBA" id="ARBA00022692"/>
    </source>
</evidence>
<feature type="transmembrane region" description="Helical" evidence="5">
    <location>
        <begin position="213"/>
        <end position="232"/>
    </location>
</feature>
<evidence type="ECO:0000259" key="6">
    <source>
        <dbReference type="Pfam" id="PF04932"/>
    </source>
</evidence>
<dbReference type="InterPro" id="IPR051533">
    <property type="entry name" value="WaaL-like"/>
</dbReference>
<feature type="transmembrane region" description="Helical" evidence="5">
    <location>
        <begin position="81"/>
        <end position="103"/>
    </location>
</feature>
<feature type="transmembrane region" description="Helical" evidence="5">
    <location>
        <begin position="21"/>
        <end position="39"/>
    </location>
</feature>
<evidence type="ECO:0000256" key="3">
    <source>
        <dbReference type="ARBA" id="ARBA00022989"/>
    </source>
</evidence>
<feature type="transmembrane region" description="Helical" evidence="5">
    <location>
        <begin position="340"/>
        <end position="363"/>
    </location>
</feature>
<protein>
    <recommendedName>
        <fullName evidence="6">O-antigen ligase-related domain-containing protein</fullName>
    </recommendedName>
</protein>
<evidence type="ECO:0000256" key="4">
    <source>
        <dbReference type="ARBA" id="ARBA00023136"/>
    </source>
</evidence>
<dbReference type="PANTHER" id="PTHR37422:SF13">
    <property type="entry name" value="LIPOPOLYSACCHARIDE BIOSYNTHESIS PROTEIN PA4999-RELATED"/>
    <property type="match status" value="1"/>
</dbReference>
<sequence>MNKKYIAILSEAKNKVLAESKVLILLYLYLFLFPLGQLLRIPPQSTQLSLVHFYLTDVIVGLVGVMWVMRRIREKRGVSTSLTKPILIFFGLGLFSLLVNYSSLTTKQFGISFLYLFRWIVYAGLYFVVRDIGKVSGKIRVISGLIAAGVVCGILGLVQYIFLPDTRFLAQFGWDPHYYRLIGTFLDPGFLGIILVLTLILLTEKIWQDKKKILIIVWIITYVALALTYSRASYLGFLGGLGMLGLIKKKPRFIFKIVGLLFITLLILPRPGGEGVRLERDSTIRYRIINWEHALTISRDHLLLGVGFNSYRYAQGKYGFIEERISEDSAHSAAGVDSSLLFVLATTGVLGLLGYLGILRVAWREGDIIIRSSLIALLIHSCFTNTLFYPWIMGWWWILLGINEKSRGAKLDHL</sequence>
<accession>A0A2M6XBU7</accession>
<dbReference type="GO" id="GO:0016020">
    <property type="term" value="C:membrane"/>
    <property type="evidence" value="ECO:0007669"/>
    <property type="project" value="UniProtKB-SubCell"/>
</dbReference>
<dbReference type="EMBL" id="PEYO01000022">
    <property type="protein sequence ID" value="PIU03137.1"/>
    <property type="molecule type" value="Genomic_DNA"/>
</dbReference>
<dbReference type="AlphaFoldDB" id="A0A2M6XBU7"/>
<feature type="transmembrane region" description="Helical" evidence="5">
    <location>
        <begin position="375"/>
        <end position="400"/>
    </location>
</feature>
<feature type="transmembrane region" description="Helical" evidence="5">
    <location>
        <begin position="109"/>
        <end position="129"/>
    </location>
</feature>
<comment type="caution">
    <text evidence="7">The sequence shown here is derived from an EMBL/GenBank/DDBJ whole genome shotgun (WGS) entry which is preliminary data.</text>
</comment>
<evidence type="ECO:0000256" key="5">
    <source>
        <dbReference type="SAM" id="Phobius"/>
    </source>
</evidence>